<keyword evidence="1" id="KW-0812">Transmembrane</keyword>
<evidence type="ECO:0000256" key="1">
    <source>
        <dbReference type="SAM" id="Phobius"/>
    </source>
</evidence>
<dbReference type="AlphaFoldDB" id="G0QNR8"/>
<feature type="transmembrane region" description="Helical" evidence="1">
    <location>
        <begin position="167"/>
        <end position="186"/>
    </location>
</feature>
<dbReference type="InParanoid" id="G0QNR8"/>
<reference evidence="2 3" key="1">
    <citation type="submission" date="2011-07" db="EMBL/GenBank/DDBJ databases">
        <authorList>
            <person name="Coyne R."/>
            <person name="Brami D."/>
            <person name="Johnson J."/>
            <person name="Hostetler J."/>
            <person name="Hannick L."/>
            <person name="Clark T."/>
            <person name="Cassidy-Hanley D."/>
            <person name="Inman J."/>
        </authorList>
    </citation>
    <scope>NUCLEOTIDE SEQUENCE [LARGE SCALE GENOMIC DNA]</scope>
    <source>
        <strain evidence="2 3">G5</strain>
    </source>
</reference>
<evidence type="ECO:0008006" key="4">
    <source>
        <dbReference type="Google" id="ProtNLM"/>
    </source>
</evidence>
<organism evidence="2 3">
    <name type="scientific">Ichthyophthirius multifiliis</name>
    <name type="common">White spot disease agent</name>
    <name type="synonym">Ich</name>
    <dbReference type="NCBI Taxonomy" id="5932"/>
    <lineage>
        <taxon>Eukaryota</taxon>
        <taxon>Sar</taxon>
        <taxon>Alveolata</taxon>
        <taxon>Ciliophora</taxon>
        <taxon>Intramacronucleata</taxon>
        <taxon>Oligohymenophorea</taxon>
        <taxon>Hymenostomatida</taxon>
        <taxon>Ophryoglenina</taxon>
        <taxon>Ichthyophthirius</taxon>
    </lineage>
</organism>
<name>G0QNR8_ICHMU</name>
<dbReference type="GeneID" id="14909324"/>
<keyword evidence="3" id="KW-1185">Reference proteome</keyword>
<dbReference type="EMBL" id="GL983507">
    <property type="protein sequence ID" value="EGR33148.1"/>
    <property type="molecule type" value="Genomic_DNA"/>
</dbReference>
<keyword evidence="1" id="KW-0472">Membrane</keyword>
<evidence type="ECO:0000313" key="3">
    <source>
        <dbReference type="Proteomes" id="UP000008983"/>
    </source>
</evidence>
<dbReference type="RefSeq" id="XP_004037134.1">
    <property type="nucleotide sequence ID" value="XM_004037086.1"/>
</dbReference>
<dbReference type="Proteomes" id="UP000008983">
    <property type="component" value="Unassembled WGS sequence"/>
</dbReference>
<gene>
    <name evidence="2" type="ORF">IMG5_060990</name>
</gene>
<accession>G0QNR8</accession>
<sequence length="190" mass="23400">MEKVKQKPKYLQYQVQRILIKIKLTKQKRLRRKQIKNSNSQLQLNFKYNKVVKVFNLKIKNHQMKFQNMRISKKIKFQKILVILIVLQDLRDLKKINSQEREALILIKYRTVKKQTESWNKRKILQKKKKKLFQKKSLNFISRIVLQMKTIEVYQNRHFKTKNMMKLNFYLKMNIYNQLIIAFLNLKMIV</sequence>
<proteinExistence type="predicted"/>
<keyword evidence="1" id="KW-1133">Transmembrane helix</keyword>
<protein>
    <recommendedName>
        <fullName evidence="4">Transmembrane protein</fullName>
    </recommendedName>
</protein>
<evidence type="ECO:0000313" key="2">
    <source>
        <dbReference type="EMBL" id="EGR33148.1"/>
    </source>
</evidence>